<dbReference type="Gene3D" id="3.40.50.2300">
    <property type="match status" value="1"/>
</dbReference>
<dbReference type="InterPro" id="IPR004358">
    <property type="entry name" value="Sig_transdc_His_kin-like_C"/>
</dbReference>
<protein>
    <recommendedName>
        <fullName evidence="2">histidine kinase</fullName>
        <ecNumber evidence="2">2.7.13.3</ecNumber>
    </recommendedName>
</protein>
<dbReference type="InterPro" id="IPR005467">
    <property type="entry name" value="His_kinase_dom"/>
</dbReference>
<dbReference type="PRINTS" id="PR00344">
    <property type="entry name" value="BCTRLSENSOR"/>
</dbReference>
<dbReference type="CDD" id="cd00082">
    <property type="entry name" value="HisKA"/>
    <property type="match status" value="1"/>
</dbReference>
<reference evidence="7 8" key="1">
    <citation type="submission" date="2016-10" db="EMBL/GenBank/DDBJ databases">
        <authorList>
            <person name="de Groot N.N."/>
        </authorList>
    </citation>
    <scope>NUCLEOTIDE SEQUENCE [LARGE SCALE GENOMIC DNA]</scope>
    <source>
        <strain evidence="7">MBHS1</strain>
    </source>
</reference>
<feature type="domain" description="Histidine kinase" evidence="5">
    <location>
        <begin position="144"/>
        <end position="361"/>
    </location>
</feature>
<dbReference type="Gene3D" id="1.10.287.130">
    <property type="match status" value="1"/>
</dbReference>
<keyword evidence="3 4" id="KW-0597">Phosphoprotein</keyword>
<name>A0A1H6F2Z6_9GAMM</name>
<dbReference type="PANTHER" id="PTHR43547">
    <property type="entry name" value="TWO-COMPONENT HISTIDINE KINASE"/>
    <property type="match status" value="1"/>
</dbReference>
<dbReference type="AlphaFoldDB" id="A0A1H6F2Z6"/>
<evidence type="ECO:0000259" key="5">
    <source>
        <dbReference type="PROSITE" id="PS50109"/>
    </source>
</evidence>
<feature type="modified residue" description="4-aspartylphosphate" evidence="4">
    <location>
        <position position="55"/>
    </location>
</feature>
<keyword evidence="8" id="KW-1185">Reference proteome</keyword>
<evidence type="ECO:0000256" key="2">
    <source>
        <dbReference type="ARBA" id="ARBA00012438"/>
    </source>
</evidence>
<dbReference type="InterPro" id="IPR003661">
    <property type="entry name" value="HisK_dim/P_dom"/>
</dbReference>
<dbReference type="PROSITE" id="PS50110">
    <property type="entry name" value="RESPONSE_REGULATORY"/>
    <property type="match status" value="1"/>
</dbReference>
<dbReference type="PROSITE" id="PS50109">
    <property type="entry name" value="HIS_KIN"/>
    <property type="match status" value="1"/>
</dbReference>
<sequence>MSARNITIVDDELSMRTYIQMMLEGQAYNLSSCNSGVALLEMLKHGAQPDLIILDVVMPQLNGFETCEQLKAHPQWRHIPVILVTVLDAKEALVKGMEAGADDFLQKPVNKLELITRVRSMLRIKQQYDELEKTLRLREQLTNMIVHDMSSPITSIQLHTALMAENTTDINQREHLDMIRLSAERLDGFVSDMLMMAKLKQSKLHLNKTPVDILDLLQEAEKNFTIIAHSKNIHLSFQLPEESKMIELDESLFSRVVANLFSNALQYSPANSEVTVTLEYIASTEQSVGIHMEVKDQGVGIPACDRKRIFDQYEVVELKKKGLKQIGLGLTFCKMVVDAHDGNIHVRANQPTGTIFSVEIN</sequence>
<dbReference type="Pfam" id="PF02518">
    <property type="entry name" value="HATPase_c"/>
    <property type="match status" value="1"/>
</dbReference>
<dbReference type="EC" id="2.7.13.3" evidence="2"/>
<dbReference type="Pfam" id="PF00512">
    <property type="entry name" value="HisKA"/>
    <property type="match status" value="1"/>
</dbReference>
<dbReference type="InterPro" id="IPR001789">
    <property type="entry name" value="Sig_transdc_resp-reg_receiver"/>
</dbReference>
<dbReference type="InterPro" id="IPR036890">
    <property type="entry name" value="HATPase_C_sf"/>
</dbReference>
<evidence type="ECO:0000256" key="4">
    <source>
        <dbReference type="PROSITE-ProRule" id="PRU00169"/>
    </source>
</evidence>
<evidence type="ECO:0000313" key="7">
    <source>
        <dbReference type="EMBL" id="SEH04538.1"/>
    </source>
</evidence>
<dbReference type="SMART" id="SM00388">
    <property type="entry name" value="HisKA"/>
    <property type="match status" value="1"/>
</dbReference>
<dbReference type="Pfam" id="PF00072">
    <property type="entry name" value="Response_reg"/>
    <property type="match status" value="1"/>
</dbReference>
<dbReference type="SUPFAM" id="SSF52172">
    <property type="entry name" value="CheY-like"/>
    <property type="match status" value="1"/>
</dbReference>
<accession>A0A1H6F2Z6</accession>
<dbReference type="SUPFAM" id="SSF55874">
    <property type="entry name" value="ATPase domain of HSP90 chaperone/DNA topoisomerase II/histidine kinase"/>
    <property type="match status" value="1"/>
</dbReference>
<dbReference type="RefSeq" id="WP_177428144.1">
    <property type="nucleotide sequence ID" value="NZ_FMSV02000059.1"/>
</dbReference>
<feature type="domain" description="Response regulatory" evidence="6">
    <location>
        <begin position="5"/>
        <end position="122"/>
    </location>
</feature>
<dbReference type="Gene3D" id="3.30.565.10">
    <property type="entry name" value="Histidine kinase-like ATPase, C-terminal domain"/>
    <property type="match status" value="1"/>
</dbReference>
<evidence type="ECO:0000259" key="6">
    <source>
        <dbReference type="PROSITE" id="PS50110"/>
    </source>
</evidence>
<evidence type="ECO:0000256" key="1">
    <source>
        <dbReference type="ARBA" id="ARBA00000085"/>
    </source>
</evidence>
<evidence type="ECO:0000313" key="8">
    <source>
        <dbReference type="Proteomes" id="UP000236724"/>
    </source>
</evidence>
<dbReference type="InterPro" id="IPR011006">
    <property type="entry name" value="CheY-like_superfamily"/>
</dbReference>
<gene>
    <name evidence="7" type="primary">pleD_2</name>
    <name evidence="7" type="ORF">MBHS_00385</name>
</gene>
<dbReference type="SUPFAM" id="SSF47384">
    <property type="entry name" value="Homodimeric domain of signal transducing histidine kinase"/>
    <property type="match status" value="1"/>
</dbReference>
<dbReference type="InterPro" id="IPR036097">
    <property type="entry name" value="HisK_dim/P_sf"/>
</dbReference>
<dbReference type="EMBL" id="FMSV02000059">
    <property type="protein sequence ID" value="SEH04538.1"/>
    <property type="molecule type" value="Genomic_DNA"/>
</dbReference>
<evidence type="ECO:0000256" key="3">
    <source>
        <dbReference type="ARBA" id="ARBA00022553"/>
    </source>
</evidence>
<dbReference type="Proteomes" id="UP000236724">
    <property type="component" value="Unassembled WGS sequence"/>
</dbReference>
<comment type="catalytic activity">
    <reaction evidence="1">
        <text>ATP + protein L-histidine = ADP + protein N-phospho-L-histidine.</text>
        <dbReference type="EC" id="2.7.13.3"/>
    </reaction>
</comment>
<dbReference type="GO" id="GO:0000155">
    <property type="term" value="F:phosphorelay sensor kinase activity"/>
    <property type="evidence" value="ECO:0007669"/>
    <property type="project" value="InterPro"/>
</dbReference>
<dbReference type="SMART" id="SM00448">
    <property type="entry name" value="REC"/>
    <property type="match status" value="1"/>
</dbReference>
<organism evidence="7 8">
    <name type="scientific">Candidatus Venteria ishoeyi</name>
    <dbReference type="NCBI Taxonomy" id="1899563"/>
    <lineage>
        <taxon>Bacteria</taxon>
        <taxon>Pseudomonadati</taxon>
        <taxon>Pseudomonadota</taxon>
        <taxon>Gammaproteobacteria</taxon>
        <taxon>Thiotrichales</taxon>
        <taxon>Thiotrichaceae</taxon>
        <taxon>Venteria</taxon>
    </lineage>
</organism>
<proteinExistence type="predicted"/>
<dbReference type="PANTHER" id="PTHR43547:SF2">
    <property type="entry name" value="HYBRID SIGNAL TRANSDUCTION HISTIDINE KINASE C"/>
    <property type="match status" value="1"/>
</dbReference>
<dbReference type="SMART" id="SM00387">
    <property type="entry name" value="HATPase_c"/>
    <property type="match status" value="1"/>
</dbReference>
<dbReference type="InterPro" id="IPR003594">
    <property type="entry name" value="HATPase_dom"/>
</dbReference>